<dbReference type="AlphaFoldDB" id="A0A1B0D861"/>
<comment type="subcellular location">
    <subcellularLocation>
        <location evidence="2">Nucleus</location>
    </subcellularLocation>
</comment>
<dbReference type="InterPro" id="IPR014710">
    <property type="entry name" value="RmlC-like_jellyroll"/>
</dbReference>
<dbReference type="EnsemblMetazoa" id="PPAI003734-RA">
    <property type="protein sequence ID" value="PPAI003734-PA"/>
    <property type="gene ID" value="PPAI003734"/>
</dbReference>
<dbReference type="EMBL" id="AJVK01037012">
    <property type="status" value="NOT_ANNOTATED_CDS"/>
    <property type="molecule type" value="Genomic_DNA"/>
</dbReference>
<sequence length="222" mass="26010">RECPSLKIQEDIRIPDYCYISSPDNEIKSEIEVKIWFGPWGTVSPLHFDKKHNLLAQVTGTKRLLLADPKDSEDVYPFAGEMLSNTSQVDLENVDELQFPNIKNVSFHEIILNSGEMLYIPPGWWHHPQIPALIQNCIEHWPARAKWSDLGYFIQRFGYRTVPIEIGSQYTESNWGQKLVRLKDFIDRQFISRKNDTIVEYLAQHDLLNQIPEEEFFSEFLD</sequence>
<organism evidence="8 9">
    <name type="scientific">Phlebotomus papatasi</name>
    <name type="common">Sandfly</name>
    <dbReference type="NCBI Taxonomy" id="29031"/>
    <lineage>
        <taxon>Eukaryota</taxon>
        <taxon>Metazoa</taxon>
        <taxon>Ecdysozoa</taxon>
        <taxon>Arthropoda</taxon>
        <taxon>Hexapoda</taxon>
        <taxon>Insecta</taxon>
        <taxon>Pterygota</taxon>
        <taxon>Neoptera</taxon>
        <taxon>Endopterygota</taxon>
        <taxon>Diptera</taxon>
        <taxon>Nematocera</taxon>
        <taxon>Psychodoidea</taxon>
        <taxon>Psychodidae</taxon>
        <taxon>Phlebotomus</taxon>
        <taxon>Phlebotomus</taxon>
    </lineage>
</organism>
<dbReference type="GO" id="GO:0051864">
    <property type="term" value="F:histone H3K36 demethylase activity"/>
    <property type="evidence" value="ECO:0007669"/>
    <property type="project" value="TreeGrafter"/>
</dbReference>
<dbReference type="PROSITE" id="PS51184">
    <property type="entry name" value="JMJC"/>
    <property type="match status" value="1"/>
</dbReference>
<evidence type="ECO:0000256" key="2">
    <source>
        <dbReference type="ARBA" id="ARBA00004123"/>
    </source>
</evidence>
<dbReference type="InterPro" id="IPR003347">
    <property type="entry name" value="JmjC_dom"/>
</dbReference>
<keyword evidence="5" id="KW-0408">Iron</keyword>
<evidence type="ECO:0000256" key="3">
    <source>
        <dbReference type="ARBA" id="ARBA00022723"/>
    </source>
</evidence>
<dbReference type="Gene3D" id="2.60.120.10">
    <property type="entry name" value="Jelly Rolls"/>
    <property type="match status" value="1"/>
</dbReference>
<name>A0A1B0D861_PHLPP</name>
<dbReference type="SMART" id="SM00558">
    <property type="entry name" value="JmjC"/>
    <property type="match status" value="1"/>
</dbReference>
<dbReference type="PANTHER" id="PTHR12461:SF106">
    <property type="entry name" value="BIFUNCTIONAL PEPTIDASE AND ARGINYL-HYDROXYLASE JMJD5"/>
    <property type="match status" value="1"/>
</dbReference>
<evidence type="ECO:0000313" key="8">
    <source>
        <dbReference type="EnsemblMetazoa" id="PPAI003734-PA"/>
    </source>
</evidence>
<proteinExistence type="predicted"/>
<dbReference type="SUPFAM" id="SSF51197">
    <property type="entry name" value="Clavaminate synthase-like"/>
    <property type="match status" value="2"/>
</dbReference>
<keyword evidence="6" id="KW-0539">Nucleus</keyword>
<evidence type="ECO:0000256" key="6">
    <source>
        <dbReference type="ARBA" id="ARBA00023242"/>
    </source>
</evidence>
<comment type="cofactor">
    <cofactor evidence="1">
        <name>Fe(2+)</name>
        <dbReference type="ChEBI" id="CHEBI:29033"/>
    </cofactor>
</comment>
<evidence type="ECO:0000256" key="4">
    <source>
        <dbReference type="ARBA" id="ARBA00023002"/>
    </source>
</evidence>
<evidence type="ECO:0000256" key="1">
    <source>
        <dbReference type="ARBA" id="ARBA00001954"/>
    </source>
</evidence>
<dbReference type="Pfam" id="PF13621">
    <property type="entry name" value="Cupin_8"/>
    <property type="match status" value="1"/>
</dbReference>
<reference evidence="8" key="1">
    <citation type="submission" date="2022-08" db="UniProtKB">
        <authorList>
            <consortium name="EnsemblMetazoa"/>
        </authorList>
    </citation>
    <scope>IDENTIFICATION</scope>
    <source>
        <strain evidence="8">Israel</strain>
    </source>
</reference>
<dbReference type="Proteomes" id="UP000092462">
    <property type="component" value="Unassembled WGS sequence"/>
</dbReference>
<evidence type="ECO:0000313" key="9">
    <source>
        <dbReference type="Proteomes" id="UP000092462"/>
    </source>
</evidence>
<keyword evidence="4" id="KW-0560">Oxidoreductase</keyword>
<dbReference type="GO" id="GO:0005634">
    <property type="term" value="C:nucleus"/>
    <property type="evidence" value="ECO:0007669"/>
    <property type="project" value="UniProtKB-SubCell"/>
</dbReference>
<feature type="domain" description="JmjC" evidence="7">
    <location>
        <begin position="3"/>
        <end position="159"/>
    </location>
</feature>
<evidence type="ECO:0000256" key="5">
    <source>
        <dbReference type="ARBA" id="ARBA00023004"/>
    </source>
</evidence>
<dbReference type="PANTHER" id="PTHR12461">
    <property type="entry name" value="HYPOXIA-INDUCIBLE FACTOR 1 ALPHA INHIBITOR-RELATED"/>
    <property type="match status" value="1"/>
</dbReference>
<dbReference type="VEuPathDB" id="VectorBase:PPAI003734"/>
<accession>A0A1B0D861</accession>
<dbReference type="GO" id="GO:0046872">
    <property type="term" value="F:metal ion binding"/>
    <property type="evidence" value="ECO:0007669"/>
    <property type="project" value="UniProtKB-KW"/>
</dbReference>
<protein>
    <recommendedName>
        <fullName evidence="7">JmjC domain-containing protein</fullName>
    </recommendedName>
</protein>
<dbReference type="InterPro" id="IPR041667">
    <property type="entry name" value="Cupin_8"/>
</dbReference>
<dbReference type="Gene3D" id="2.60.120.650">
    <property type="entry name" value="Cupin"/>
    <property type="match status" value="1"/>
</dbReference>
<keyword evidence="9" id="KW-1185">Reference proteome</keyword>
<keyword evidence="3" id="KW-0479">Metal-binding</keyword>
<dbReference type="VEuPathDB" id="VectorBase:PPAPM1_008058"/>
<evidence type="ECO:0000259" key="7">
    <source>
        <dbReference type="PROSITE" id="PS51184"/>
    </source>
</evidence>